<keyword evidence="6" id="KW-0813">Transport</keyword>
<dbReference type="Proteomes" id="UP000001194">
    <property type="component" value="Unassembled WGS sequence"/>
</dbReference>
<evidence type="ECO:0000256" key="4">
    <source>
        <dbReference type="ARBA" id="ARBA00023136"/>
    </source>
</evidence>
<keyword evidence="3 8" id="KW-1133">Transmembrane helix</keyword>
<feature type="region of interest" description="Disordered" evidence="7">
    <location>
        <begin position="1"/>
        <end position="40"/>
    </location>
</feature>
<dbReference type="InterPro" id="IPR018108">
    <property type="entry name" value="MCP_transmembrane"/>
</dbReference>
<accession>B0DS75</accession>
<dbReference type="OrthoDB" id="409948at2759"/>
<dbReference type="GeneID" id="6082433"/>
<dbReference type="HOGENOM" id="CLU_043560_0_0_1"/>
<dbReference type="AlphaFoldDB" id="B0DS75"/>
<keyword evidence="10" id="KW-1185">Reference proteome</keyword>
<keyword evidence="2 5" id="KW-0812">Transmembrane</keyword>
<dbReference type="GO" id="GO:0016020">
    <property type="term" value="C:membrane"/>
    <property type="evidence" value="ECO:0007669"/>
    <property type="project" value="UniProtKB-SubCell"/>
</dbReference>
<dbReference type="PROSITE" id="PS50920">
    <property type="entry name" value="SOLCAR"/>
    <property type="match status" value="1"/>
</dbReference>
<dbReference type="Gene3D" id="1.50.40.10">
    <property type="entry name" value="Mitochondrial carrier domain"/>
    <property type="match status" value="1"/>
</dbReference>
<organism evidence="10">
    <name type="scientific">Laccaria bicolor (strain S238N-H82 / ATCC MYA-4686)</name>
    <name type="common">Bicoloured deceiver</name>
    <name type="synonym">Laccaria laccata var. bicolor</name>
    <dbReference type="NCBI Taxonomy" id="486041"/>
    <lineage>
        <taxon>Eukaryota</taxon>
        <taxon>Fungi</taxon>
        <taxon>Dikarya</taxon>
        <taxon>Basidiomycota</taxon>
        <taxon>Agaricomycotina</taxon>
        <taxon>Agaricomycetes</taxon>
        <taxon>Agaricomycetidae</taxon>
        <taxon>Agaricales</taxon>
        <taxon>Agaricineae</taxon>
        <taxon>Hydnangiaceae</taxon>
        <taxon>Laccaria</taxon>
    </lineage>
</organism>
<evidence type="ECO:0000256" key="2">
    <source>
        <dbReference type="ARBA" id="ARBA00022692"/>
    </source>
</evidence>
<feature type="transmembrane region" description="Helical" evidence="8">
    <location>
        <begin position="89"/>
        <end position="114"/>
    </location>
</feature>
<sequence length="362" mass="39246">MNTGPPASKVPPESDPFGETQPLLGGGTQPGPVDGDELENGIVEVPPHKIGWKTWTSYGVLTAVGIVLLTLLIKGFIDAGDVDFDLRGALFSALGGGLSGAAAMVLQVLTLMPLRTVMNYQYRYGTTTIEAIKTLHSDGGWTRYYQGLTAALVQGPVSRFGDTAANAGILALLQSNPYMRELPTLVKTIFASLAAAAFRMILTPIDTVKTTLQTQGKPGMQILRARIKMYGVGTLWYGALATAAATFVGHYPWFGTYNYLEDTLPLPHTVFQKLARRAFIGFVASVVSDSISNSLRVLKTYRQVNETRIGYMAAAREVIAVDGLSGLFGRGLKTRILANGLQGLMFSVLWRFFLDLWNEKTK</sequence>
<dbReference type="SUPFAM" id="SSF103506">
    <property type="entry name" value="Mitochondrial carrier"/>
    <property type="match status" value="1"/>
</dbReference>
<dbReference type="PANTHER" id="PTHR47567">
    <property type="entry name" value="MITOCHONDRIAL SUBSTRATE/SOLUTE CARRIER"/>
    <property type="match status" value="1"/>
</dbReference>
<dbReference type="KEGG" id="lbc:LACBIDRAFT_191712"/>
<dbReference type="InterPro" id="IPR023395">
    <property type="entry name" value="MCP_dom_sf"/>
</dbReference>
<evidence type="ECO:0000256" key="8">
    <source>
        <dbReference type="SAM" id="Phobius"/>
    </source>
</evidence>
<keyword evidence="4 5" id="KW-0472">Membrane</keyword>
<proteinExistence type="inferred from homology"/>
<comment type="subcellular location">
    <subcellularLocation>
        <location evidence="1">Membrane</location>
        <topology evidence="1">Multi-pass membrane protein</topology>
    </subcellularLocation>
</comment>
<protein>
    <submittedName>
        <fullName evidence="9">Predicted protein</fullName>
    </submittedName>
</protein>
<evidence type="ECO:0000256" key="3">
    <source>
        <dbReference type="ARBA" id="ARBA00022989"/>
    </source>
</evidence>
<dbReference type="InParanoid" id="B0DS75"/>
<evidence type="ECO:0000256" key="1">
    <source>
        <dbReference type="ARBA" id="ARBA00004141"/>
    </source>
</evidence>
<evidence type="ECO:0000256" key="7">
    <source>
        <dbReference type="SAM" id="MobiDB-lite"/>
    </source>
</evidence>
<dbReference type="PANTHER" id="PTHR47567:SF1">
    <property type="entry name" value="NAD-DEPENDENT EPIMERASE_DEHYDRATASE DOMAIN-CONTAINING PROTEIN"/>
    <property type="match status" value="1"/>
</dbReference>
<dbReference type="Pfam" id="PF00153">
    <property type="entry name" value="Mito_carr"/>
    <property type="match status" value="1"/>
</dbReference>
<reference evidence="9 10" key="1">
    <citation type="journal article" date="2008" name="Nature">
        <title>The genome of Laccaria bicolor provides insights into mycorrhizal symbiosis.</title>
        <authorList>
            <person name="Martin F."/>
            <person name="Aerts A."/>
            <person name="Ahren D."/>
            <person name="Brun A."/>
            <person name="Danchin E.G.J."/>
            <person name="Duchaussoy F."/>
            <person name="Gibon J."/>
            <person name="Kohler A."/>
            <person name="Lindquist E."/>
            <person name="Pereda V."/>
            <person name="Salamov A."/>
            <person name="Shapiro H.J."/>
            <person name="Wuyts J."/>
            <person name="Blaudez D."/>
            <person name="Buee M."/>
            <person name="Brokstein P."/>
            <person name="Canbaeck B."/>
            <person name="Cohen D."/>
            <person name="Courty P.E."/>
            <person name="Coutinho P.M."/>
            <person name="Delaruelle C."/>
            <person name="Detter J.C."/>
            <person name="Deveau A."/>
            <person name="DiFazio S."/>
            <person name="Duplessis S."/>
            <person name="Fraissinet-Tachet L."/>
            <person name="Lucic E."/>
            <person name="Frey-Klett P."/>
            <person name="Fourrey C."/>
            <person name="Feussner I."/>
            <person name="Gay G."/>
            <person name="Grimwood J."/>
            <person name="Hoegger P.J."/>
            <person name="Jain P."/>
            <person name="Kilaru S."/>
            <person name="Labbe J."/>
            <person name="Lin Y.C."/>
            <person name="Legue V."/>
            <person name="Le Tacon F."/>
            <person name="Marmeisse R."/>
            <person name="Melayah D."/>
            <person name="Montanini B."/>
            <person name="Muratet M."/>
            <person name="Nehls U."/>
            <person name="Niculita-Hirzel H."/>
            <person name="Oudot-Le Secq M.P."/>
            <person name="Peter M."/>
            <person name="Quesneville H."/>
            <person name="Rajashekar B."/>
            <person name="Reich M."/>
            <person name="Rouhier N."/>
            <person name="Schmutz J."/>
            <person name="Yin T."/>
            <person name="Chalot M."/>
            <person name="Henrissat B."/>
            <person name="Kuees U."/>
            <person name="Lucas S."/>
            <person name="Van de Peer Y."/>
            <person name="Podila G.K."/>
            <person name="Polle A."/>
            <person name="Pukkila P.J."/>
            <person name="Richardson P.M."/>
            <person name="Rouze P."/>
            <person name="Sanders I.R."/>
            <person name="Stajich J.E."/>
            <person name="Tunlid A."/>
            <person name="Tuskan G."/>
            <person name="Grigoriev I.V."/>
        </authorList>
    </citation>
    <scope>NUCLEOTIDE SEQUENCE [LARGE SCALE GENOMIC DNA]</scope>
    <source>
        <strain evidence="10">S238N-H82 / ATCC MYA-4686</strain>
    </source>
</reference>
<gene>
    <name evidence="9" type="ORF">LACBIDRAFT_191712</name>
</gene>
<feature type="transmembrane region" description="Helical" evidence="8">
    <location>
        <begin position="336"/>
        <end position="354"/>
    </location>
</feature>
<feature type="transmembrane region" description="Helical" evidence="8">
    <location>
        <begin position="58"/>
        <end position="77"/>
    </location>
</feature>
<dbReference type="RefSeq" id="XP_001886865.1">
    <property type="nucleotide sequence ID" value="XM_001886830.1"/>
</dbReference>
<feature type="transmembrane region" description="Helical" evidence="8">
    <location>
        <begin position="234"/>
        <end position="254"/>
    </location>
</feature>
<comment type="similarity">
    <text evidence="6">Belongs to the mitochondrial carrier (TC 2.A.29) family.</text>
</comment>
<evidence type="ECO:0000313" key="9">
    <source>
        <dbReference type="EMBL" id="EDR02502.1"/>
    </source>
</evidence>
<dbReference type="EMBL" id="DS547130">
    <property type="protein sequence ID" value="EDR02502.1"/>
    <property type="molecule type" value="Genomic_DNA"/>
</dbReference>
<feature type="repeat" description="Solcar" evidence="5">
    <location>
        <begin position="183"/>
        <end position="263"/>
    </location>
</feature>
<evidence type="ECO:0000313" key="10">
    <source>
        <dbReference type="Proteomes" id="UP000001194"/>
    </source>
</evidence>
<name>B0DS75_LACBS</name>
<evidence type="ECO:0000256" key="5">
    <source>
        <dbReference type="PROSITE-ProRule" id="PRU00282"/>
    </source>
</evidence>
<evidence type="ECO:0000256" key="6">
    <source>
        <dbReference type="RuleBase" id="RU000488"/>
    </source>
</evidence>